<dbReference type="AlphaFoldDB" id="A0A1Y1HTI2"/>
<dbReference type="EMBL" id="DF237044">
    <property type="protein sequence ID" value="GAQ81935.1"/>
    <property type="molecule type" value="Genomic_DNA"/>
</dbReference>
<dbReference type="OrthoDB" id="9985088at2759"/>
<name>A0A1Y1HTI2_KLENI</name>
<evidence type="ECO:0000313" key="1">
    <source>
        <dbReference type="EMBL" id="GAQ81935.1"/>
    </source>
</evidence>
<reference evidence="1 2" key="1">
    <citation type="journal article" date="2014" name="Nat. Commun.">
        <title>Klebsormidium flaccidum genome reveals primary factors for plant terrestrial adaptation.</title>
        <authorList>
            <person name="Hori K."/>
            <person name="Maruyama F."/>
            <person name="Fujisawa T."/>
            <person name="Togashi T."/>
            <person name="Yamamoto N."/>
            <person name="Seo M."/>
            <person name="Sato S."/>
            <person name="Yamada T."/>
            <person name="Mori H."/>
            <person name="Tajima N."/>
            <person name="Moriyama T."/>
            <person name="Ikeuchi M."/>
            <person name="Watanabe M."/>
            <person name="Wada H."/>
            <person name="Kobayashi K."/>
            <person name="Saito M."/>
            <person name="Masuda T."/>
            <person name="Sasaki-Sekimoto Y."/>
            <person name="Mashiguchi K."/>
            <person name="Awai K."/>
            <person name="Shimojima M."/>
            <person name="Masuda S."/>
            <person name="Iwai M."/>
            <person name="Nobusawa T."/>
            <person name="Narise T."/>
            <person name="Kondo S."/>
            <person name="Saito H."/>
            <person name="Sato R."/>
            <person name="Murakawa M."/>
            <person name="Ihara Y."/>
            <person name="Oshima-Yamada Y."/>
            <person name="Ohtaka K."/>
            <person name="Satoh M."/>
            <person name="Sonobe K."/>
            <person name="Ishii M."/>
            <person name="Ohtani R."/>
            <person name="Kanamori-Sato M."/>
            <person name="Honoki R."/>
            <person name="Miyazaki D."/>
            <person name="Mochizuki H."/>
            <person name="Umetsu J."/>
            <person name="Higashi K."/>
            <person name="Shibata D."/>
            <person name="Kamiya Y."/>
            <person name="Sato N."/>
            <person name="Nakamura Y."/>
            <person name="Tabata S."/>
            <person name="Ida S."/>
            <person name="Kurokawa K."/>
            <person name="Ohta H."/>
        </authorList>
    </citation>
    <scope>NUCLEOTIDE SEQUENCE [LARGE SCALE GENOMIC DNA]</scope>
    <source>
        <strain evidence="1 2">NIES-2285</strain>
    </source>
</reference>
<evidence type="ECO:0000313" key="2">
    <source>
        <dbReference type="Proteomes" id="UP000054558"/>
    </source>
</evidence>
<accession>A0A1Y1HTI2</accession>
<dbReference type="Proteomes" id="UP000054558">
    <property type="component" value="Unassembled WGS sequence"/>
</dbReference>
<gene>
    <name evidence="1" type="ORF">KFL_000950110</name>
</gene>
<keyword evidence="2" id="KW-1185">Reference proteome</keyword>
<protein>
    <submittedName>
        <fullName evidence="1">Uncharacterized protein</fullName>
    </submittedName>
</protein>
<organism evidence="1 2">
    <name type="scientific">Klebsormidium nitens</name>
    <name type="common">Green alga</name>
    <name type="synonym">Ulothrix nitens</name>
    <dbReference type="NCBI Taxonomy" id="105231"/>
    <lineage>
        <taxon>Eukaryota</taxon>
        <taxon>Viridiplantae</taxon>
        <taxon>Streptophyta</taxon>
        <taxon>Klebsormidiophyceae</taxon>
        <taxon>Klebsormidiales</taxon>
        <taxon>Klebsormidiaceae</taxon>
        <taxon>Klebsormidium</taxon>
    </lineage>
</organism>
<sequence>MRMPAVLVLEDDALLHKQFGDKLKELLSTSARCSNYLRGNSSGGVLLLGATEWSLDAWNWIRDEVDTRVYDASAARCYNANLHTCGTFATMYHRDTYESILRWISVQLSSRKEPYDHVYQHLAANGTIVRVAYPYLAVADVGHASAVDPGRSQDVVDRSLRHEWNLSLYHEPVQDLVF</sequence>
<proteinExistence type="predicted"/>